<dbReference type="GO" id="GO:0015743">
    <property type="term" value="P:malate transport"/>
    <property type="evidence" value="ECO:0007669"/>
    <property type="project" value="InterPro"/>
</dbReference>
<evidence type="ECO:0000256" key="3">
    <source>
        <dbReference type="ARBA" id="ARBA00022448"/>
    </source>
</evidence>
<dbReference type="EMBL" id="VOIH02000008">
    <property type="protein sequence ID" value="KAF3439467.1"/>
    <property type="molecule type" value="Genomic_DNA"/>
</dbReference>
<evidence type="ECO:0000313" key="11">
    <source>
        <dbReference type="EMBL" id="KAF3439467.1"/>
    </source>
</evidence>
<dbReference type="AlphaFoldDB" id="A0A8K0GS75"/>
<keyword evidence="6" id="KW-0406">Ion transport</keyword>
<feature type="region of interest" description="Disordered" evidence="9">
    <location>
        <begin position="1"/>
        <end position="22"/>
    </location>
</feature>
<organism evidence="11 12">
    <name type="scientific">Rhamnella rubrinervis</name>
    <dbReference type="NCBI Taxonomy" id="2594499"/>
    <lineage>
        <taxon>Eukaryota</taxon>
        <taxon>Viridiplantae</taxon>
        <taxon>Streptophyta</taxon>
        <taxon>Embryophyta</taxon>
        <taxon>Tracheophyta</taxon>
        <taxon>Spermatophyta</taxon>
        <taxon>Magnoliopsida</taxon>
        <taxon>eudicotyledons</taxon>
        <taxon>Gunneridae</taxon>
        <taxon>Pentapetalae</taxon>
        <taxon>rosids</taxon>
        <taxon>fabids</taxon>
        <taxon>Rosales</taxon>
        <taxon>Rhamnaceae</taxon>
        <taxon>rhamnoid group</taxon>
        <taxon>Rhamneae</taxon>
        <taxon>Rhamnella</taxon>
    </lineage>
</organism>
<evidence type="ECO:0000256" key="1">
    <source>
        <dbReference type="ARBA" id="ARBA00004141"/>
    </source>
</evidence>
<evidence type="ECO:0000256" key="4">
    <source>
        <dbReference type="ARBA" id="ARBA00022692"/>
    </source>
</evidence>
<proteinExistence type="inferred from homology"/>
<reference evidence="11" key="1">
    <citation type="submission" date="2020-03" db="EMBL/GenBank/DDBJ databases">
        <title>A high-quality chromosome-level genome assembly of a woody plant with both climbing and erect habits, Rhamnella rubrinervis.</title>
        <authorList>
            <person name="Lu Z."/>
            <person name="Yang Y."/>
            <person name="Zhu X."/>
            <person name="Sun Y."/>
        </authorList>
    </citation>
    <scope>NUCLEOTIDE SEQUENCE</scope>
    <source>
        <strain evidence="11">BYM</strain>
        <tissue evidence="11">Leaf</tissue>
    </source>
</reference>
<keyword evidence="7 10" id="KW-0472">Membrane</keyword>
<evidence type="ECO:0000256" key="2">
    <source>
        <dbReference type="ARBA" id="ARBA00007079"/>
    </source>
</evidence>
<dbReference type="GO" id="GO:0034220">
    <property type="term" value="P:monoatomic ion transmembrane transport"/>
    <property type="evidence" value="ECO:0007669"/>
    <property type="project" value="UniProtKB-KW"/>
</dbReference>
<evidence type="ECO:0008006" key="13">
    <source>
        <dbReference type="Google" id="ProtNLM"/>
    </source>
</evidence>
<protein>
    <recommendedName>
        <fullName evidence="13">Aluminum-activated malate transporter</fullName>
    </recommendedName>
</protein>
<comment type="similarity">
    <text evidence="2">Belongs to the aromatic acid exporter (TC 2.A.85) family.</text>
</comment>
<dbReference type="PANTHER" id="PTHR31086">
    <property type="entry name" value="ALUMINUM-ACTIVATED MALATE TRANSPORTER 10"/>
    <property type="match status" value="1"/>
</dbReference>
<feature type="compositionally biased region" description="Low complexity" evidence="9">
    <location>
        <begin position="9"/>
        <end position="21"/>
    </location>
</feature>
<evidence type="ECO:0000256" key="7">
    <source>
        <dbReference type="ARBA" id="ARBA00023136"/>
    </source>
</evidence>
<keyword evidence="8" id="KW-0407">Ion channel</keyword>
<dbReference type="Proteomes" id="UP000796880">
    <property type="component" value="Unassembled WGS sequence"/>
</dbReference>
<evidence type="ECO:0000313" key="12">
    <source>
        <dbReference type="Proteomes" id="UP000796880"/>
    </source>
</evidence>
<evidence type="ECO:0000256" key="10">
    <source>
        <dbReference type="SAM" id="Phobius"/>
    </source>
</evidence>
<dbReference type="Pfam" id="PF11744">
    <property type="entry name" value="ALMT"/>
    <property type="match status" value="1"/>
</dbReference>
<dbReference type="GO" id="GO:0016020">
    <property type="term" value="C:membrane"/>
    <property type="evidence" value="ECO:0007669"/>
    <property type="project" value="UniProtKB-SubCell"/>
</dbReference>
<feature type="transmembrane region" description="Helical" evidence="10">
    <location>
        <begin position="60"/>
        <end position="79"/>
    </location>
</feature>
<gene>
    <name evidence="11" type="ORF">FNV43_RR17745</name>
</gene>
<comment type="caution">
    <text evidence="11">The sequence shown here is derived from an EMBL/GenBank/DDBJ whole genome shotgun (WGS) entry which is preliminary data.</text>
</comment>
<feature type="transmembrane region" description="Helical" evidence="10">
    <location>
        <begin position="201"/>
        <end position="223"/>
    </location>
</feature>
<name>A0A8K0GS75_9ROSA</name>
<keyword evidence="5 10" id="KW-1133">Transmembrane helix</keyword>
<comment type="subcellular location">
    <subcellularLocation>
        <location evidence="1">Membrane</location>
        <topology evidence="1">Multi-pass membrane protein</topology>
    </subcellularLocation>
</comment>
<keyword evidence="12" id="KW-1185">Reference proteome</keyword>
<accession>A0A8K0GS75</accession>
<evidence type="ECO:0000256" key="5">
    <source>
        <dbReference type="ARBA" id="ARBA00022989"/>
    </source>
</evidence>
<evidence type="ECO:0000256" key="8">
    <source>
        <dbReference type="ARBA" id="ARBA00023303"/>
    </source>
</evidence>
<feature type="transmembrane region" description="Helical" evidence="10">
    <location>
        <begin position="139"/>
        <end position="159"/>
    </location>
</feature>
<keyword evidence="4 10" id="KW-0812">Transmembrane</keyword>
<keyword evidence="3" id="KW-0813">Transport</keyword>
<dbReference type="OrthoDB" id="1186053at2759"/>
<feature type="transmembrane region" description="Helical" evidence="10">
    <location>
        <begin position="91"/>
        <end position="109"/>
    </location>
</feature>
<evidence type="ECO:0000256" key="9">
    <source>
        <dbReference type="SAM" id="MobiDB-lite"/>
    </source>
</evidence>
<feature type="transmembrane region" description="Helical" evidence="10">
    <location>
        <begin position="171"/>
        <end position="189"/>
    </location>
</feature>
<evidence type="ECO:0000256" key="6">
    <source>
        <dbReference type="ARBA" id="ARBA00023065"/>
    </source>
</evidence>
<sequence length="494" mass="54462">MASVNFEISSTSSSGPPTQQRPRQRLMMKLKEFPEKLWENGVVEVAKIAKKMGEDDPRRIIHSVKMVSTLTLVSLFYYLQPLYDVFGEEAIWAVLTVVLVFEFSVGATMGKGLNRMTATLLGGALGVAAKYLATLFGGIGKPIFLAASVFIVVAIVTFMRFHPALKARYDYGLMIFILTFSLVTVSSYRDDEVLEIAYKRLLTIVIGSCICVAVCICICPVWIGADLHNSVAKNLEMIGDFLQGFGGEYFGRVVEDGDDKSFLEGYKSVLNSKSTQETMANLARWEPFHGKFRFRHPWKQYLKVGTLTRQCAYKVEALNEHLNSEIDQTPSEIKSKIQAPCTIICLESGKALKELGGVVRKWTSSSSAISHITFSRTASEDLKSLLKTVYLLEDGDLLDIAPAAAVALQLIGVVKCVEKIAEAVQELASLAHFNSVESSVVAPEEPHFLHQGTVVPVSEGIMHHVITIEQGSDTDLPQNNSQSMINLVVEKHSN</sequence>
<dbReference type="InterPro" id="IPR020966">
    <property type="entry name" value="ALMT"/>
</dbReference>